<dbReference type="EMBL" id="LR787197">
    <property type="protein sequence ID" value="CAB3263059.1"/>
    <property type="molecule type" value="mRNA"/>
</dbReference>
<proteinExistence type="evidence at transcript level"/>
<dbReference type="SUPFAM" id="SSF52540">
    <property type="entry name" value="P-loop containing nucleoside triphosphate hydrolases"/>
    <property type="match status" value="1"/>
</dbReference>
<protein>
    <submittedName>
        <fullName evidence="1">Uncharacterized protein LOC100187240</fullName>
    </submittedName>
</protein>
<name>A0A6F9DIU1_9ASCI</name>
<dbReference type="Pfam" id="PF17784">
    <property type="entry name" value="Sulfotransfer_4"/>
    <property type="match status" value="1"/>
</dbReference>
<evidence type="ECO:0000313" key="1">
    <source>
        <dbReference type="EMBL" id="CAB3263059.1"/>
    </source>
</evidence>
<dbReference type="PANTHER" id="PTHR36978:SF4">
    <property type="entry name" value="P-LOOP CONTAINING NUCLEOSIDE TRIPHOSPHATE HYDROLASE PROTEIN"/>
    <property type="match status" value="1"/>
</dbReference>
<gene>
    <name evidence="1" type="primary">LOC100187240-002</name>
</gene>
<dbReference type="PANTHER" id="PTHR36978">
    <property type="entry name" value="P-LOOP CONTAINING NUCLEOTIDE TRIPHOSPHATE HYDROLASE"/>
    <property type="match status" value="1"/>
</dbReference>
<organism evidence="1">
    <name type="scientific">Phallusia mammillata</name>
    <dbReference type="NCBI Taxonomy" id="59560"/>
    <lineage>
        <taxon>Eukaryota</taxon>
        <taxon>Metazoa</taxon>
        <taxon>Chordata</taxon>
        <taxon>Tunicata</taxon>
        <taxon>Ascidiacea</taxon>
        <taxon>Phlebobranchia</taxon>
        <taxon>Ascidiidae</taxon>
        <taxon>Phallusia</taxon>
    </lineage>
</organism>
<reference evidence="1" key="1">
    <citation type="submission" date="2020-04" db="EMBL/GenBank/DDBJ databases">
        <authorList>
            <person name="Neveu A P."/>
        </authorList>
    </citation>
    <scope>NUCLEOTIDE SEQUENCE</scope>
    <source>
        <tissue evidence="1">Whole embryo</tissue>
    </source>
</reference>
<dbReference type="Gene3D" id="3.40.50.300">
    <property type="entry name" value="P-loop containing nucleotide triphosphate hydrolases"/>
    <property type="match status" value="1"/>
</dbReference>
<dbReference type="AlphaFoldDB" id="A0A6F9DIU1"/>
<sequence>MKVILAGYSKTGTKTMATAFRMLGYNTYDAMENYYYAHKVWVRIFKGKATLDEIQEAFADVDAMTDTPAHYYWEKLHEAFPDAKIILTLREEDSWYKSLIKWINLLNRNWFIQVVLLFAPAAWTRLKYQDHINSFVGHFVRFPKMKIVPMNEKILREHYRYHNANILQKAPKDKLLVYNVSEGWKPLCEFLGVEIPDKPFPHKNKGGDILQDMAKSDNVASILVKQSAISLAIFTGIMAFGGYKFFTSDAWSIFSRNVSRCITDTWKQI</sequence>
<dbReference type="InterPro" id="IPR027417">
    <property type="entry name" value="P-loop_NTPase"/>
</dbReference>
<dbReference type="InterPro" id="IPR040632">
    <property type="entry name" value="Sulfotransfer_4"/>
</dbReference>
<accession>A0A6F9DIU1</accession>